<feature type="region of interest" description="Disordered" evidence="1">
    <location>
        <begin position="425"/>
        <end position="456"/>
    </location>
</feature>
<gene>
    <name evidence="3" type="ORF">ACJRO7_021815</name>
</gene>
<evidence type="ECO:0000313" key="3">
    <source>
        <dbReference type="EMBL" id="KAL3740596.1"/>
    </source>
</evidence>
<sequence length="456" mass="52331">MADQAEMRDRMSAVETQLQQVLASIQLVTDQLQFLQANPMAAPALPEVVIPKQANKVQTIDDDMPGLEDDPPLITVEKAKLDNVPKTEQDERFTKLEEKVKQLQGSQSSLPFDLSVYEKVKMPKKFKMPEFEKYDGTSCPKAHLQMYHVRMAQYVKNEPLMIQSFHASLTGPALNWYIMKNINLLNTWIEVTDAFLKQYKFNMDIAPSREDLERMEKKKSESFKEYAVRWRNLAAQVTLEPADKELMKLFVKTLPFEFRNRMASTYVENFNQLIPVGEQIEVGLRDGWFNEPTNQSKRFTMKKDKEPSTEVNVTYAQSSKPPVVHVPKNQQGEGRPSAPRQFVKRQFTPLPGPLSQVLKVLQKKELLSYEPKRPNAEKFSNYDPSKKCEYHMGEVGHSTDECLTLKHKVQNLLDTKAFAFSTAQPNVKKNPLPEHEDRVNAIDEGPLEEMGPGPQE</sequence>
<dbReference type="PANTHER" id="PTHR33223:SF8">
    <property type="entry name" value="OS04G0172440 PROTEIN"/>
    <property type="match status" value="1"/>
</dbReference>
<feature type="region of interest" description="Disordered" evidence="1">
    <location>
        <begin position="315"/>
        <end position="339"/>
    </location>
</feature>
<feature type="compositionally biased region" description="Basic and acidic residues" evidence="1">
    <location>
        <begin position="431"/>
        <end position="441"/>
    </location>
</feature>
<dbReference type="EMBL" id="JBJKBG010000005">
    <property type="protein sequence ID" value="KAL3740596.1"/>
    <property type="molecule type" value="Genomic_DNA"/>
</dbReference>
<accession>A0ABD3KL48</accession>
<keyword evidence="4" id="KW-1185">Reference proteome</keyword>
<organism evidence="3 4">
    <name type="scientific">Eucalyptus globulus</name>
    <name type="common">Tasmanian blue gum</name>
    <dbReference type="NCBI Taxonomy" id="34317"/>
    <lineage>
        <taxon>Eukaryota</taxon>
        <taxon>Viridiplantae</taxon>
        <taxon>Streptophyta</taxon>
        <taxon>Embryophyta</taxon>
        <taxon>Tracheophyta</taxon>
        <taxon>Spermatophyta</taxon>
        <taxon>Magnoliopsida</taxon>
        <taxon>eudicotyledons</taxon>
        <taxon>Gunneridae</taxon>
        <taxon>Pentapetalae</taxon>
        <taxon>rosids</taxon>
        <taxon>malvids</taxon>
        <taxon>Myrtales</taxon>
        <taxon>Myrtaceae</taxon>
        <taxon>Myrtoideae</taxon>
        <taxon>Eucalypteae</taxon>
        <taxon>Eucalyptus</taxon>
    </lineage>
</organism>
<dbReference type="InterPro" id="IPR005162">
    <property type="entry name" value="Retrotrans_gag_dom"/>
</dbReference>
<evidence type="ECO:0000259" key="2">
    <source>
        <dbReference type="Pfam" id="PF03732"/>
    </source>
</evidence>
<evidence type="ECO:0000313" key="4">
    <source>
        <dbReference type="Proteomes" id="UP001634007"/>
    </source>
</evidence>
<dbReference type="Proteomes" id="UP001634007">
    <property type="component" value="Unassembled WGS sequence"/>
</dbReference>
<reference evidence="3 4" key="1">
    <citation type="submission" date="2024-11" db="EMBL/GenBank/DDBJ databases">
        <title>Chromosome-level genome assembly of Eucalyptus globulus Labill. provides insights into its genome evolution.</title>
        <authorList>
            <person name="Li X."/>
        </authorList>
    </citation>
    <scope>NUCLEOTIDE SEQUENCE [LARGE SCALE GENOMIC DNA]</scope>
    <source>
        <strain evidence="3">CL2024</strain>
        <tissue evidence="3">Fresh tender leaves</tissue>
    </source>
</reference>
<name>A0ABD3KL48_EUCGL</name>
<dbReference type="Pfam" id="PF03732">
    <property type="entry name" value="Retrotrans_gag"/>
    <property type="match status" value="1"/>
</dbReference>
<comment type="caution">
    <text evidence="3">The sequence shown here is derived from an EMBL/GenBank/DDBJ whole genome shotgun (WGS) entry which is preliminary data.</text>
</comment>
<proteinExistence type="predicted"/>
<protein>
    <recommendedName>
        <fullName evidence="2">Retrotransposon gag domain-containing protein</fullName>
    </recommendedName>
</protein>
<dbReference type="PANTHER" id="PTHR33223">
    <property type="entry name" value="CCHC-TYPE DOMAIN-CONTAINING PROTEIN"/>
    <property type="match status" value="1"/>
</dbReference>
<feature type="domain" description="Retrotransposon gag" evidence="2">
    <location>
        <begin position="164"/>
        <end position="252"/>
    </location>
</feature>
<evidence type="ECO:0000256" key="1">
    <source>
        <dbReference type="SAM" id="MobiDB-lite"/>
    </source>
</evidence>
<dbReference type="AlphaFoldDB" id="A0ABD3KL48"/>